<keyword evidence="7" id="KW-0804">Transcription</keyword>
<dbReference type="InterPro" id="IPR050636">
    <property type="entry name" value="C2H2-ZF_domain-containing"/>
</dbReference>
<dbReference type="SMART" id="SM00355">
    <property type="entry name" value="ZnF_C2H2"/>
    <property type="match status" value="4"/>
</dbReference>
<dbReference type="InterPro" id="IPR036236">
    <property type="entry name" value="Znf_C2H2_sf"/>
</dbReference>
<evidence type="ECO:0000313" key="13">
    <source>
        <dbReference type="Proteomes" id="UP001497623"/>
    </source>
</evidence>
<keyword evidence="6" id="KW-0805">Transcription regulation</keyword>
<keyword evidence="2" id="KW-0479">Metal-binding</keyword>
<accession>A0AAV2QUC6</accession>
<comment type="caution">
    <text evidence="11">The sequence shown here is derived from an EMBL/GenBank/DDBJ whole genome shotgun (WGS) entry which is preliminary data.</text>
</comment>
<organism evidence="11 13">
    <name type="scientific">Meganyctiphanes norvegica</name>
    <name type="common">Northern krill</name>
    <name type="synonym">Thysanopoda norvegica</name>
    <dbReference type="NCBI Taxonomy" id="48144"/>
    <lineage>
        <taxon>Eukaryota</taxon>
        <taxon>Metazoa</taxon>
        <taxon>Ecdysozoa</taxon>
        <taxon>Arthropoda</taxon>
        <taxon>Crustacea</taxon>
        <taxon>Multicrustacea</taxon>
        <taxon>Malacostraca</taxon>
        <taxon>Eumalacostraca</taxon>
        <taxon>Eucarida</taxon>
        <taxon>Euphausiacea</taxon>
        <taxon>Euphausiidae</taxon>
        <taxon>Meganyctiphanes</taxon>
    </lineage>
</organism>
<dbReference type="FunFam" id="3.30.160.60:FF:000446">
    <property type="entry name" value="Zinc finger protein"/>
    <property type="match status" value="1"/>
</dbReference>
<gene>
    <name evidence="11" type="ORF">MNOR_LOCUS15720</name>
    <name evidence="12" type="ORF">MNOR_LOCUS15721</name>
</gene>
<evidence type="ECO:0000313" key="11">
    <source>
        <dbReference type="EMBL" id="CAL4096338.1"/>
    </source>
</evidence>
<comment type="subcellular location">
    <subcellularLocation>
        <location evidence="1">Nucleus</location>
    </subcellularLocation>
</comment>
<dbReference type="EMBL" id="CAXKWB010009969">
    <property type="protein sequence ID" value="CAL4096338.1"/>
    <property type="molecule type" value="Genomic_DNA"/>
</dbReference>
<keyword evidence="4 9" id="KW-0863">Zinc-finger</keyword>
<feature type="non-terminal residue" evidence="11">
    <location>
        <position position="1"/>
    </location>
</feature>
<dbReference type="AlphaFoldDB" id="A0AAV2QUC6"/>
<keyword evidence="13" id="KW-1185">Reference proteome</keyword>
<evidence type="ECO:0000256" key="3">
    <source>
        <dbReference type="ARBA" id="ARBA00022737"/>
    </source>
</evidence>
<dbReference type="GO" id="GO:0005634">
    <property type="term" value="C:nucleus"/>
    <property type="evidence" value="ECO:0007669"/>
    <property type="project" value="UniProtKB-SubCell"/>
</dbReference>
<evidence type="ECO:0000256" key="5">
    <source>
        <dbReference type="ARBA" id="ARBA00022833"/>
    </source>
</evidence>
<name>A0AAV2QUC6_MEGNR</name>
<evidence type="ECO:0000256" key="9">
    <source>
        <dbReference type="PROSITE-ProRule" id="PRU00042"/>
    </source>
</evidence>
<evidence type="ECO:0000259" key="10">
    <source>
        <dbReference type="PROSITE" id="PS50157"/>
    </source>
</evidence>
<feature type="domain" description="C2H2-type" evidence="10">
    <location>
        <begin position="73"/>
        <end position="101"/>
    </location>
</feature>
<dbReference type="Proteomes" id="UP001497623">
    <property type="component" value="Unassembled WGS sequence"/>
</dbReference>
<feature type="domain" description="C2H2-type" evidence="10">
    <location>
        <begin position="193"/>
        <end position="215"/>
    </location>
</feature>
<evidence type="ECO:0000256" key="7">
    <source>
        <dbReference type="ARBA" id="ARBA00023163"/>
    </source>
</evidence>
<dbReference type="PROSITE" id="PS00028">
    <property type="entry name" value="ZINC_FINGER_C2H2_1"/>
    <property type="match status" value="3"/>
</dbReference>
<evidence type="ECO:0000256" key="8">
    <source>
        <dbReference type="ARBA" id="ARBA00023242"/>
    </source>
</evidence>
<protein>
    <recommendedName>
        <fullName evidence="10">C2H2-type domain-containing protein</fullName>
    </recommendedName>
</protein>
<dbReference type="PROSITE" id="PS50157">
    <property type="entry name" value="ZINC_FINGER_C2H2_2"/>
    <property type="match status" value="3"/>
</dbReference>
<dbReference type="SUPFAM" id="SSF57667">
    <property type="entry name" value="beta-beta-alpha zinc fingers"/>
    <property type="match status" value="3"/>
</dbReference>
<keyword evidence="5" id="KW-0862">Zinc</keyword>
<evidence type="ECO:0000256" key="4">
    <source>
        <dbReference type="ARBA" id="ARBA00022771"/>
    </source>
</evidence>
<dbReference type="PANTHER" id="PTHR47772">
    <property type="entry name" value="ZINC FINGER PROTEIN 200"/>
    <property type="match status" value="1"/>
</dbReference>
<feature type="domain" description="C2H2-type" evidence="10">
    <location>
        <begin position="165"/>
        <end position="192"/>
    </location>
</feature>
<sequence length="223" mass="26373">STLRATCGSHLMRMFSGRRRRKSNEKCQCLLNDDTLDTKGTEIWFCYIACCNTFVRNRAPNMKNLIHTVEKPYACTVCDRQYSHRQSLQRHKKLTHTDKLIPNKFIDWTFKYDKYQLKTEADLEARILANTKNKKPFACTMCSFKSRKISTLKTHLMLYSEENSKHCLYCGKEYPSKEKLLIHLITHLDDKPFSCSECEQKFQLQSSLLKHFMDHRKSIQIIE</sequence>
<reference evidence="11 13" key="1">
    <citation type="submission" date="2024-05" db="EMBL/GenBank/DDBJ databases">
        <authorList>
            <person name="Wallberg A."/>
        </authorList>
    </citation>
    <scope>NUCLEOTIDE SEQUENCE [LARGE SCALE GENOMIC DNA]</scope>
</reference>
<feature type="non-terminal residue" evidence="11">
    <location>
        <position position="223"/>
    </location>
</feature>
<evidence type="ECO:0000313" key="12">
    <source>
        <dbReference type="EMBL" id="CAL4096339.1"/>
    </source>
</evidence>
<evidence type="ECO:0000256" key="6">
    <source>
        <dbReference type="ARBA" id="ARBA00023015"/>
    </source>
</evidence>
<evidence type="ECO:0000256" key="2">
    <source>
        <dbReference type="ARBA" id="ARBA00022723"/>
    </source>
</evidence>
<dbReference type="PANTHER" id="PTHR47772:SF13">
    <property type="entry name" value="GASTRULA ZINC FINGER PROTEIN XLCGF49.1-LIKE-RELATED"/>
    <property type="match status" value="1"/>
</dbReference>
<dbReference type="EMBL" id="CAXKWB010009969">
    <property type="protein sequence ID" value="CAL4096339.1"/>
    <property type="molecule type" value="Genomic_DNA"/>
</dbReference>
<dbReference type="Pfam" id="PF00096">
    <property type="entry name" value="zf-C2H2"/>
    <property type="match status" value="2"/>
</dbReference>
<keyword evidence="8" id="KW-0539">Nucleus</keyword>
<proteinExistence type="predicted"/>
<dbReference type="Gene3D" id="3.30.160.60">
    <property type="entry name" value="Classic Zinc Finger"/>
    <property type="match status" value="3"/>
</dbReference>
<evidence type="ECO:0000256" key="1">
    <source>
        <dbReference type="ARBA" id="ARBA00004123"/>
    </source>
</evidence>
<keyword evidence="3" id="KW-0677">Repeat</keyword>
<dbReference type="GO" id="GO:0008270">
    <property type="term" value="F:zinc ion binding"/>
    <property type="evidence" value="ECO:0007669"/>
    <property type="project" value="UniProtKB-KW"/>
</dbReference>
<dbReference type="InterPro" id="IPR013087">
    <property type="entry name" value="Znf_C2H2_type"/>
</dbReference>